<accession>A0A0F8X901</accession>
<feature type="non-terminal residue" evidence="1">
    <location>
        <position position="370"/>
    </location>
</feature>
<dbReference type="AlphaFoldDB" id="A0A0F8X901"/>
<comment type="caution">
    <text evidence="1">The sequence shown here is derived from an EMBL/GenBank/DDBJ whole genome shotgun (WGS) entry which is preliminary data.</text>
</comment>
<name>A0A0F8X901_9ZZZZ</name>
<dbReference type="EMBL" id="LAZR01060467">
    <property type="protein sequence ID" value="KKK65607.1"/>
    <property type="molecule type" value="Genomic_DNA"/>
</dbReference>
<feature type="non-terminal residue" evidence="1">
    <location>
        <position position="1"/>
    </location>
</feature>
<reference evidence="1" key="1">
    <citation type="journal article" date="2015" name="Nature">
        <title>Complex archaea that bridge the gap between prokaryotes and eukaryotes.</title>
        <authorList>
            <person name="Spang A."/>
            <person name="Saw J.H."/>
            <person name="Jorgensen S.L."/>
            <person name="Zaremba-Niedzwiedzka K."/>
            <person name="Martijn J."/>
            <person name="Lind A.E."/>
            <person name="van Eijk R."/>
            <person name="Schleper C."/>
            <person name="Guy L."/>
            <person name="Ettema T.J."/>
        </authorList>
    </citation>
    <scope>NUCLEOTIDE SEQUENCE</scope>
</reference>
<evidence type="ECO:0000313" key="1">
    <source>
        <dbReference type="EMBL" id="KKK65607.1"/>
    </source>
</evidence>
<organism evidence="1">
    <name type="scientific">marine sediment metagenome</name>
    <dbReference type="NCBI Taxonomy" id="412755"/>
    <lineage>
        <taxon>unclassified sequences</taxon>
        <taxon>metagenomes</taxon>
        <taxon>ecological metagenomes</taxon>
    </lineage>
</organism>
<proteinExistence type="predicted"/>
<protein>
    <submittedName>
        <fullName evidence="1">Uncharacterized protein</fullName>
    </submittedName>
</protein>
<gene>
    <name evidence="1" type="ORF">LCGC14_2972440</name>
</gene>
<sequence length="370" mass="41885">VKAVDDPVGMSKVINEQFSLPTIHLNEVENSKWFNTMPEGWQDAFKGAWEEATAAGIPSIQSLSIAASKADGLLPRFLGARKAKYMEGLTHREDLLDGIFADMGITGLKAARQETQHTIRNTLEGTLKVLEEANPKAATYFKGRMGPIADAVREMDHVTYSHIAQAAQKNGMTSQYVLPVFESWNQRMPKMIADRVNKLTGEMDVYRKAMVEGQELAAQESLLRMAKHHGDFSELATAAEKPLPEMVEQQFRVTSERVWNQFVGGKFEMTDALIALYQRGQVAYRDVQVLFQKGTKDLFRIGNVAERNDRWSRILSKWSETEGQKIPVNTKMRQQEIIARRREVQTELQNRVPFGQDLEEVAKKDEVLQA</sequence>